<dbReference type="InterPro" id="IPR010427">
    <property type="entry name" value="DUF1023"/>
</dbReference>
<reference evidence="4 5" key="1">
    <citation type="journal article" date="2019" name="Emerg. Microbes Infect.">
        <title>Comprehensive subspecies identification of 175 nontuberculous mycobacteria species based on 7547 genomic profiles.</title>
        <authorList>
            <person name="Matsumoto Y."/>
            <person name="Kinjo T."/>
            <person name="Motooka D."/>
            <person name="Nabeya D."/>
            <person name="Jung N."/>
            <person name="Uechi K."/>
            <person name="Horii T."/>
            <person name="Iida T."/>
            <person name="Fujita J."/>
            <person name="Nakamura S."/>
        </authorList>
    </citation>
    <scope>NUCLEOTIDE SEQUENCE [LARGE SCALE GENOMIC DNA]</scope>
    <source>
        <strain evidence="4 5">JCM 15657</strain>
    </source>
</reference>
<evidence type="ECO:0008006" key="6">
    <source>
        <dbReference type="Google" id="ProtNLM"/>
    </source>
</evidence>
<feature type="compositionally biased region" description="Basic and acidic residues" evidence="1">
    <location>
        <begin position="646"/>
        <end position="657"/>
    </location>
</feature>
<sequence length="657" mass="69432">MMQLRYIGIPLLIAEAGGDPWAINQSLQAGRPAQISDLAEAFHAAGRCTAEADAAFDQARRRFEAAWNRESGDHPINDSAEVQRVTKSLGAQSLQLPKIGVDLENIAAALAEAQRTAGGQIATLAARLQQLDNEIGQALELEKDARLTAAERSELDALISTLEQDAIDDTKSTLGQLESIRNGYSDYLERSLTTLRTDGYDPAAIQGLDAPESPLKPEEPIQIPPSGTSAEDVHKWWTSLTPEERQRLLAEQPEQIGNLNGVPVSARSDANIAVMTQDLTRLRDIASRYGVSADDVVGNPAKYGLSATDITRYRNADQTKQGLDHDVGNDSLHPNPVYLFAYDPLAFGGKGRAAIAIGNPDTAKSTAVIVPGTSSSVKGGWLHDGHNDALNLYGQANAADPKNPTAVIAWMGYDAPNDFTDPRIATPMLARTGGAALAQDVNGLWATHLGDGRHVTVLGHSYGSTTVADAFALGGMHANDAVLLGCPGTDLARSAASFHLDGGRVYVGDASTDPIGMLGQLDGLSNYVNRDNIGGQLLGLTAGLGTDPAGDGFGSVRFRAEVPGSDAINPHDHSHYYHPGSEALHSMADIASGHGDTLASDGMLAQPRHQPSVEINIPGLGSVSVDIPGTPASVDPEWGRPPGSITDDHVFDDQHHH</sequence>
<evidence type="ECO:0000259" key="3">
    <source>
        <dbReference type="Pfam" id="PF22905"/>
    </source>
</evidence>
<evidence type="ECO:0000313" key="5">
    <source>
        <dbReference type="Proteomes" id="UP000466396"/>
    </source>
</evidence>
<dbReference type="Proteomes" id="UP000466396">
    <property type="component" value="Chromosome"/>
</dbReference>
<gene>
    <name evidence="4" type="ORF">MLAC_20780</name>
</gene>
<dbReference type="KEGG" id="mlj:MLAC_20780"/>
<dbReference type="InterPro" id="IPR054469">
    <property type="entry name" value="Pred_hydrolase_N"/>
</dbReference>
<dbReference type="AlphaFoldDB" id="A0A7I7NJL9"/>
<dbReference type="Pfam" id="PF06259">
    <property type="entry name" value="Abhydrolase_8"/>
    <property type="match status" value="1"/>
</dbReference>
<evidence type="ECO:0000259" key="2">
    <source>
        <dbReference type="Pfam" id="PF06259"/>
    </source>
</evidence>
<feature type="domain" description="Predicted hydrolase N-terminal" evidence="3">
    <location>
        <begin position="2"/>
        <end position="196"/>
    </location>
</feature>
<proteinExistence type="predicted"/>
<organism evidence="4 5">
    <name type="scientific">Mycobacterium lacus</name>
    <dbReference type="NCBI Taxonomy" id="169765"/>
    <lineage>
        <taxon>Bacteria</taxon>
        <taxon>Bacillati</taxon>
        <taxon>Actinomycetota</taxon>
        <taxon>Actinomycetes</taxon>
        <taxon>Mycobacteriales</taxon>
        <taxon>Mycobacteriaceae</taxon>
        <taxon>Mycobacterium</taxon>
    </lineage>
</organism>
<name>A0A7I7NJL9_9MYCO</name>
<evidence type="ECO:0000256" key="1">
    <source>
        <dbReference type="SAM" id="MobiDB-lite"/>
    </source>
</evidence>
<protein>
    <recommendedName>
        <fullName evidence="6">Alpha/beta hydrolase</fullName>
    </recommendedName>
</protein>
<keyword evidence="5" id="KW-1185">Reference proteome</keyword>
<evidence type="ECO:0000313" key="4">
    <source>
        <dbReference type="EMBL" id="BBX96784.1"/>
    </source>
</evidence>
<dbReference type="Pfam" id="PF22905">
    <property type="entry name" value="Hydro_N_hd"/>
    <property type="match status" value="1"/>
</dbReference>
<dbReference type="EMBL" id="AP022581">
    <property type="protein sequence ID" value="BBX96784.1"/>
    <property type="molecule type" value="Genomic_DNA"/>
</dbReference>
<feature type="region of interest" description="Disordered" evidence="1">
    <location>
        <begin position="613"/>
        <end position="657"/>
    </location>
</feature>
<accession>A0A7I7NJL9</accession>
<feature type="domain" description="DUF1023" evidence="2">
    <location>
        <begin position="349"/>
        <end position="520"/>
    </location>
</feature>